<protein>
    <recommendedName>
        <fullName evidence="10">mRNA export factor GLE1</fullName>
    </recommendedName>
    <alternativeName>
        <fullName evidence="12">GLE1 RNA export mediator</fullName>
    </alternativeName>
    <alternativeName>
        <fullName evidence="13">GLE1-like protein</fullName>
    </alternativeName>
    <alternativeName>
        <fullName evidence="11">Nucleoporin GLE1</fullName>
    </alternativeName>
</protein>
<dbReference type="InterPro" id="IPR038506">
    <property type="entry name" value="GLE1-like_sf"/>
</dbReference>
<evidence type="ECO:0000256" key="10">
    <source>
        <dbReference type="ARBA" id="ARBA00026227"/>
    </source>
</evidence>
<dbReference type="PANTHER" id="PTHR12960">
    <property type="entry name" value="GLE-1-RELATED"/>
    <property type="match status" value="1"/>
</dbReference>
<organism evidence="14 15">
    <name type="scientific">Ranitomeya imitator</name>
    <name type="common">mimic poison frog</name>
    <dbReference type="NCBI Taxonomy" id="111125"/>
    <lineage>
        <taxon>Eukaryota</taxon>
        <taxon>Metazoa</taxon>
        <taxon>Chordata</taxon>
        <taxon>Craniata</taxon>
        <taxon>Vertebrata</taxon>
        <taxon>Euteleostomi</taxon>
        <taxon>Amphibia</taxon>
        <taxon>Batrachia</taxon>
        <taxon>Anura</taxon>
        <taxon>Neobatrachia</taxon>
        <taxon>Hyloidea</taxon>
        <taxon>Dendrobatidae</taxon>
        <taxon>Dendrobatinae</taxon>
        <taxon>Ranitomeya</taxon>
    </lineage>
</organism>
<evidence type="ECO:0000313" key="15">
    <source>
        <dbReference type="Proteomes" id="UP001176940"/>
    </source>
</evidence>
<evidence type="ECO:0000256" key="8">
    <source>
        <dbReference type="ARBA" id="ARBA00023242"/>
    </source>
</evidence>
<evidence type="ECO:0000256" key="2">
    <source>
        <dbReference type="ARBA" id="ARBA00011056"/>
    </source>
</evidence>
<proteinExistence type="inferred from homology"/>
<keyword evidence="7" id="KW-0906">Nuclear pore complex</keyword>
<accession>A0ABN9MS14</accession>
<keyword evidence="6" id="KW-0811">Translocation</keyword>
<evidence type="ECO:0000256" key="9">
    <source>
        <dbReference type="ARBA" id="ARBA00024680"/>
    </source>
</evidence>
<comment type="caution">
    <text evidence="14">The sequence shown here is derived from an EMBL/GenBank/DDBJ whole genome shotgun (WGS) entry which is preliminary data.</text>
</comment>
<reference evidence="14" key="1">
    <citation type="submission" date="2023-07" db="EMBL/GenBank/DDBJ databases">
        <authorList>
            <person name="Stuckert A."/>
        </authorList>
    </citation>
    <scope>NUCLEOTIDE SEQUENCE</scope>
</reference>
<keyword evidence="3" id="KW-0813">Transport</keyword>
<comment type="similarity">
    <text evidence="2">Belongs to the GLE1 family.</text>
</comment>
<dbReference type="Proteomes" id="UP001176940">
    <property type="component" value="Unassembled WGS sequence"/>
</dbReference>
<dbReference type="InterPro" id="IPR012476">
    <property type="entry name" value="GLE1"/>
</dbReference>
<evidence type="ECO:0000256" key="6">
    <source>
        <dbReference type="ARBA" id="ARBA00023010"/>
    </source>
</evidence>
<evidence type="ECO:0000256" key="7">
    <source>
        <dbReference type="ARBA" id="ARBA00023132"/>
    </source>
</evidence>
<evidence type="ECO:0000256" key="13">
    <source>
        <dbReference type="ARBA" id="ARBA00031503"/>
    </source>
</evidence>
<keyword evidence="8" id="KW-0539">Nucleus</keyword>
<evidence type="ECO:0000256" key="1">
    <source>
        <dbReference type="ARBA" id="ARBA00004567"/>
    </source>
</evidence>
<evidence type="ECO:0000256" key="12">
    <source>
        <dbReference type="ARBA" id="ARBA00030897"/>
    </source>
</evidence>
<dbReference type="Gene3D" id="1.25.40.510">
    <property type="entry name" value="GLE1-like"/>
    <property type="match status" value="2"/>
</dbReference>
<comment type="subcellular location">
    <subcellularLocation>
        <location evidence="1">Nucleus</location>
        <location evidence="1">Nuclear pore complex</location>
    </subcellularLocation>
</comment>
<keyword evidence="4" id="KW-0509">mRNA transport</keyword>
<sequence>MSGGKRRLLKKKLQEQGEEEVASNHCTAFLIASVTLGLCERYPKLGELFLANLHKKCPPSVPYYPAYKEGSPLEEYGSQMGYQVKDSKLELQDSFLKRMSGMIRLYAAVIQVRWPFGTNQGACGNAMMKQYQDQFWKLLSLIKDQYVPRIQKITEDAENASVSRLKAFLEGVIRQRDIPLPEGYLQPSFWRT</sequence>
<evidence type="ECO:0000256" key="3">
    <source>
        <dbReference type="ARBA" id="ARBA00022448"/>
    </source>
</evidence>
<dbReference type="EMBL" id="CAUEEQ010079102">
    <property type="protein sequence ID" value="CAJ0968270.1"/>
    <property type="molecule type" value="Genomic_DNA"/>
</dbReference>
<name>A0ABN9MS14_9NEOB</name>
<keyword evidence="5" id="KW-0653">Protein transport</keyword>
<evidence type="ECO:0000256" key="4">
    <source>
        <dbReference type="ARBA" id="ARBA00022816"/>
    </source>
</evidence>
<comment type="function">
    <text evidence="9">Required for the export of mRNAs containing poly(A) tails from the nucleus into the cytoplasm. May be involved in the terminal step of the mRNA transport through the nuclear pore complex (NPC).</text>
</comment>
<gene>
    <name evidence="14" type="ORF">RIMI_LOCUS22951862</name>
</gene>
<keyword evidence="15" id="KW-1185">Reference proteome</keyword>
<evidence type="ECO:0000313" key="14">
    <source>
        <dbReference type="EMBL" id="CAJ0968270.1"/>
    </source>
</evidence>
<dbReference type="Pfam" id="PF07817">
    <property type="entry name" value="GLE1"/>
    <property type="match status" value="1"/>
</dbReference>
<evidence type="ECO:0000256" key="5">
    <source>
        <dbReference type="ARBA" id="ARBA00022927"/>
    </source>
</evidence>
<evidence type="ECO:0000256" key="11">
    <source>
        <dbReference type="ARBA" id="ARBA00029983"/>
    </source>
</evidence>
<dbReference type="PANTHER" id="PTHR12960:SF0">
    <property type="entry name" value="MRNA EXPORT FACTOR GLE1"/>
    <property type="match status" value="1"/>
</dbReference>